<evidence type="ECO:0000313" key="3">
    <source>
        <dbReference type="Proteomes" id="UP000187283"/>
    </source>
</evidence>
<proteinExistence type="predicted"/>
<sequence>MIPSGSKAAEWEPLVLAASAIDCLPTADPDISEILRSLRLTTDQSVHSRMRRYSPEETGTLREHVQELYKAGYARP</sequence>
<protein>
    <submittedName>
        <fullName evidence="2">Uncharacterized protein</fullName>
    </submittedName>
</protein>
<evidence type="ECO:0000313" key="2">
    <source>
        <dbReference type="EMBL" id="OMJ22571.1"/>
    </source>
</evidence>
<reference evidence="2 3" key="1">
    <citation type="submission" date="2017-01" db="EMBL/GenBank/DDBJ databases">
        <authorList>
            <person name="Mah S.A."/>
            <person name="Swanson W.J."/>
            <person name="Moy G.W."/>
            <person name="Vacquier V.D."/>
        </authorList>
    </citation>
    <scope>NUCLEOTIDE SEQUENCE [LARGE SCALE GENOMIC DNA]</scope>
    <source>
        <strain evidence="2 3">GSMNP</strain>
    </source>
</reference>
<keyword evidence="3" id="KW-1185">Reference proteome</keyword>
<dbReference type="Proteomes" id="UP000187283">
    <property type="component" value="Unassembled WGS sequence"/>
</dbReference>
<accession>A0A1R1Y6K2</accession>
<comment type="caution">
    <text evidence="2">The sequence shown here is derived from an EMBL/GenBank/DDBJ whole genome shotgun (WGS) entry which is preliminary data.</text>
</comment>
<organism evidence="2 3">
    <name type="scientific">Smittium culicis</name>
    <dbReference type="NCBI Taxonomy" id="133412"/>
    <lineage>
        <taxon>Eukaryota</taxon>
        <taxon>Fungi</taxon>
        <taxon>Fungi incertae sedis</taxon>
        <taxon>Zoopagomycota</taxon>
        <taxon>Kickxellomycotina</taxon>
        <taxon>Harpellomycetes</taxon>
        <taxon>Harpellales</taxon>
        <taxon>Legeriomycetaceae</taxon>
        <taxon>Smittium</taxon>
    </lineage>
</organism>
<evidence type="ECO:0000313" key="1">
    <source>
        <dbReference type="EMBL" id="OMJ09213.1"/>
    </source>
</evidence>
<dbReference type="AlphaFoldDB" id="A0A1R1Y6K2"/>
<dbReference type="EMBL" id="LSSN01005537">
    <property type="protein sequence ID" value="OMJ09213.1"/>
    <property type="molecule type" value="Genomic_DNA"/>
</dbReference>
<gene>
    <name evidence="1" type="ORF">AYI70_g11050</name>
    <name evidence="2" type="ORF">AYI70_g2804</name>
</gene>
<dbReference type="EMBL" id="LSSN01000731">
    <property type="protein sequence ID" value="OMJ22571.1"/>
    <property type="molecule type" value="Genomic_DNA"/>
</dbReference>
<name>A0A1R1Y6K2_9FUNG</name>